<feature type="chain" id="PRO_5045054494" description="Secreted protein" evidence="2">
    <location>
        <begin position="21"/>
        <end position="69"/>
    </location>
</feature>
<dbReference type="Proteomes" id="UP001236507">
    <property type="component" value="Unassembled WGS sequence"/>
</dbReference>
<evidence type="ECO:0000256" key="2">
    <source>
        <dbReference type="SAM" id="SignalP"/>
    </source>
</evidence>
<feature type="region of interest" description="Disordered" evidence="1">
    <location>
        <begin position="21"/>
        <end position="69"/>
    </location>
</feature>
<protein>
    <recommendedName>
        <fullName evidence="5">Secreted protein</fullName>
    </recommendedName>
</protein>
<sequence>MKKLLMIAAIFSFTLGTTLAQDVPTKKGKREWKADSTGRQRGPRGDGQGRPKRDSLIRKEGKRTPRPNN</sequence>
<dbReference type="RefSeq" id="WP_095161076.1">
    <property type="nucleotide sequence ID" value="NZ_JASHIF010000010.1"/>
</dbReference>
<evidence type="ECO:0000313" key="3">
    <source>
        <dbReference type="EMBL" id="MDI9860234.1"/>
    </source>
</evidence>
<proteinExistence type="predicted"/>
<dbReference type="EMBL" id="JASHIF010000010">
    <property type="protein sequence ID" value="MDI9860234.1"/>
    <property type="molecule type" value="Genomic_DNA"/>
</dbReference>
<gene>
    <name evidence="3" type="ORF">QM524_13530</name>
</gene>
<organism evidence="3 4">
    <name type="scientific">Flectobacillus roseus</name>
    <dbReference type="NCBI Taxonomy" id="502259"/>
    <lineage>
        <taxon>Bacteria</taxon>
        <taxon>Pseudomonadati</taxon>
        <taxon>Bacteroidota</taxon>
        <taxon>Cytophagia</taxon>
        <taxon>Cytophagales</taxon>
        <taxon>Flectobacillaceae</taxon>
        <taxon>Flectobacillus</taxon>
    </lineage>
</organism>
<name>A0ABT6Y9I6_9BACT</name>
<feature type="signal peptide" evidence="2">
    <location>
        <begin position="1"/>
        <end position="20"/>
    </location>
</feature>
<keyword evidence="4" id="KW-1185">Reference proteome</keyword>
<evidence type="ECO:0000313" key="4">
    <source>
        <dbReference type="Proteomes" id="UP001236507"/>
    </source>
</evidence>
<evidence type="ECO:0008006" key="5">
    <source>
        <dbReference type="Google" id="ProtNLM"/>
    </source>
</evidence>
<keyword evidence="2" id="KW-0732">Signal</keyword>
<accession>A0ABT6Y9I6</accession>
<evidence type="ECO:0000256" key="1">
    <source>
        <dbReference type="SAM" id="MobiDB-lite"/>
    </source>
</evidence>
<comment type="caution">
    <text evidence="3">The sequence shown here is derived from an EMBL/GenBank/DDBJ whole genome shotgun (WGS) entry which is preliminary data.</text>
</comment>
<reference evidence="3 4" key="1">
    <citation type="submission" date="2023-05" db="EMBL/GenBank/DDBJ databases">
        <title>Novel species of genus Flectobacillus isolated from stream in China.</title>
        <authorList>
            <person name="Lu H."/>
        </authorList>
    </citation>
    <scope>NUCLEOTIDE SEQUENCE [LARGE SCALE GENOMIC DNA]</scope>
    <source>
        <strain evidence="3 4">KCTC 42575</strain>
    </source>
</reference>
<feature type="compositionally biased region" description="Basic and acidic residues" evidence="1">
    <location>
        <begin position="31"/>
        <end position="63"/>
    </location>
</feature>